<evidence type="ECO:0000313" key="5">
    <source>
        <dbReference type="Proteomes" id="UP000823388"/>
    </source>
</evidence>
<protein>
    <recommendedName>
        <fullName evidence="3">HAUS augmin-like complex subunit 6 N-terminal domain-containing protein</fullName>
    </recommendedName>
</protein>
<feature type="region of interest" description="Disordered" evidence="2">
    <location>
        <begin position="397"/>
        <end position="422"/>
    </location>
</feature>
<feature type="domain" description="HAUS augmin-like complex subunit 6 N-terminal" evidence="3">
    <location>
        <begin position="17"/>
        <end position="118"/>
    </location>
</feature>
<reference evidence="4" key="1">
    <citation type="submission" date="2020-05" db="EMBL/GenBank/DDBJ databases">
        <title>WGS assembly of Panicum virgatum.</title>
        <authorList>
            <person name="Lovell J.T."/>
            <person name="Jenkins J."/>
            <person name="Shu S."/>
            <person name="Juenger T.E."/>
            <person name="Schmutz J."/>
        </authorList>
    </citation>
    <scope>NUCLEOTIDE SEQUENCE</scope>
    <source>
        <strain evidence="4">AP13</strain>
    </source>
</reference>
<dbReference type="GO" id="GO:0051225">
    <property type="term" value="P:spindle assembly"/>
    <property type="evidence" value="ECO:0007669"/>
    <property type="project" value="InterPro"/>
</dbReference>
<organism evidence="4 5">
    <name type="scientific">Panicum virgatum</name>
    <name type="common">Blackwell switchgrass</name>
    <dbReference type="NCBI Taxonomy" id="38727"/>
    <lineage>
        <taxon>Eukaryota</taxon>
        <taxon>Viridiplantae</taxon>
        <taxon>Streptophyta</taxon>
        <taxon>Embryophyta</taxon>
        <taxon>Tracheophyta</taxon>
        <taxon>Spermatophyta</taxon>
        <taxon>Magnoliopsida</taxon>
        <taxon>Liliopsida</taxon>
        <taxon>Poales</taxon>
        <taxon>Poaceae</taxon>
        <taxon>PACMAD clade</taxon>
        <taxon>Panicoideae</taxon>
        <taxon>Panicodae</taxon>
        <taxon>Paniceae</taxon>
        <taxon>Panicinae</taxon>
        <taxon>Panicum</taxon>
        <taxon>Panicum sect. Hiantes</taxon>
    </lineage>
</organism>
<sequence length="731" mass="80343">MATDREKEREAELESAMYTNCLLLGLDPAVLGSPSSAVARVGLFRHSNPRLGEQLLYFLLSSLRGPAQSAKDFDKVWPIFDSAQSREFRKIVQGIISELEQQGALPRSNSRSRHLLLAAAPGSRCCGACCSGQCSLIGSLETFVELLWQLSVHALREVHRRTFAADVASNPLPAALTDVSYLHAAALLPVTKARIALERRKFLKNANIAVQRQTTWSNLAHEMTAEFRSLCAEEAYLQQELEKLQDMRNKAKLEGDLWDERLSSSSGQNSHLVSKATRLWESILARKGQHEVLASGPIEDLIAHREHRYQISGSQLLAAMDMSLSAPHSELLSARAGETSPILDKQEQISLLFQGKEEALSRPDDRNGRGQQTVDVAEILRRWTHALQRIHKQSLHLAKANDGEGPELLRSASDGETSTHADSLTATLAEHRQHLVSIQGLINQLKEAIPAMQHSIEELSEEVNSVSNSMDLLNSRLPLSASLGRSEENSKEVSEITSKLSSTHLDKPGGSPALKLPSLFSLTPSSGKGTQTQKRNALIRQPSQEVTSEEKTLNVPSNKDQVNGSEHENDGYIAHDIRRSVREAALSKPLRNTDRPQDKNSDNGSEHFFIPLSAGAARKEMDAATNRRKQRPGLSSPQMKFPKSTSDLCYNADSPINASPVLLSEMNGHDPVSAMSFLDPVSGLAHQSFISDDALDQVFSPPLLLESTLFNDADEDLLAPLSEMDAALMEH</sequence>
<proteinExistence type="predicted"/>
<keyword evidence="5" id="KW-1185">Reference proteome</keyword>
<dbReference type="InterPro" id="IPR026797">
    <property type="entry name" value="HAUS_6"/>
</dbReference>
<feature type="coiled-coil region" evidence="1">
    <location>
        <begin position="442"/>
        <end position="476"/>
    </location>
</feature>
<dbReference type="GO" id="GO:1990498">
    <property type="term" value="C:mitotic spindle microtubule"/>
    <property type="evidence" value="ECO:0007669"/>
    <property type="project" value="TreeGrafter"/>
</dbReference>
<evidence type="ECO:0000256" key="2">
    <source>
        <dbReference type="SAM" id="MobiDB-lite"/>
    </source>
</evidence>
<comment type="caution">
    <text evidence="4">The sequence shown here is derived from an EMBL/GenBank/DDBJ whole genome shotgun (WGS) entry which is preliminary data.</text>
</comment>
<name>A0A8T0WZQ3_PANVG</name>
<dbReference type="PANTHER" id="PTHR16151:SF2">
    <property type="entry name" value="HAUS AUGMIN-LIKE COMPLEX SUBUNIT 6"/>
    <property type="match status" value="1"/>
</dbReference>
<feature type="compositionally biased region" description="Polar residues" evidence="2">
    <location>
        <begin position="554"/>
        <end position="564"/>
    </location>
</feature>
<dbReference type="PANTHER" id="PTHR16151">
    <property type="entry name" value="HAUS AUGMIN-LIKE COMPLEX SUBUNIT 6"/>
    <property type="match status" value="1"/>
</dbReference>
<dbReference type="AlphaFoldDB" id="A0A8T0WZQ3"/>
<dbReference type="GO" id="GO:0070652">
    <property type="term" value="C:HAUS complex"/>
    <property type="evidence" value="ECO:0007669"/>
    <property type="project" value="InterPro"/>
</dbReference>
<feature type="compositionally biased region" description="Polar residues" evidence="2">
    <location>
        <begin position="520"/>
        <end position="546"/>
    </location>
</feature>
<dbReference type="EMBL" id="CM029038">
    <property type="protein sequence ID" value="KAG2650443.1"/>
    <property type="molecule type" value="Genomic_DNA"/>
</dbReference>
<feature type="compositionally biased region" description="Basic and acidic residues" evidence="2">
    <location>
        <begin position="591"/>
        <end position="605"/>
    </location>
</feature>
<accession>A0A8T0WZQ3</accession>
<evidence type="ECO:0000313" key="4">
    <source>
        <dbReference type="EMBL" id="KAG2650443.1"/>
    </source>
</evidence>
<dbReference type="Pfam" id="PF14661">
    <property type="entry name" value="HAUS6_N"/>
    <property type="match status" value="2"/>
</dbReference>
<evidence type="ECO:0000256" key="1">
    <source>
        <dbReference type="SAM" id="Coils"/>
    </source>
</evidence>
<dbReference type="Proteomes" id="UP000823388">
    <property type="component" value="Chromosome 1N"/>
</dbReference>
<feature type="region of interest" description="Disordered" evidence="2">
    <location>
        <begin position="499"/>
        <end position="642"/>
    </location>
</feature>
<keyword evidence="1" id="KW-0175">Coiled coil</keyword>
<dbReference type="GO" id="GO:0008017">
    <property type="term" value="F:microtubule binding"/>
    <property type="evidence" value="ECO:0007669"/>
    <property type="project" value="TreeGrafter"/>
</dbReference>
<feature type="compositionally biased region" description="Polar residues" evidence="2">
    <location>
        <begin position="633"/>
        <end position="642"/>
    </location>
</feature>
<evidence type="ECO:0000259" key="3">
    <source>
        <dbReference type="Pfam" id="PF14661"/>
    </source>
</evidence>
<feature type="compositionally biased region" description="Basic and acidic residues" evidence="2">
    <location>
        <begin position="565"/>
        <end position="582"/>
    </location>
</feature>
<gene>
    <name evidence="4" type="ORF">PVAP13_1NG172095</name>
</gene>
<feature type="domain" description="HAUS augmin-like complex subunit 6 N-terminal" evidence="3">
    <location>
        <begin position="142"/>
        <end position="280"/>
    </location>
</feature>
<dbReference type="InterPro" id="IPR028163">
    <property type="entry name" value="HAUS_6_N"/>
</dbReference>